<dbReference type="PANTHER" id="PTHR40627:SF5">
    <property type="entry name" value="INDOLE PRENYLTRANSFERASE TDIB"/>
    <property type="match status" value="1"/>
</dbReference>
<dbReference type="SFLD" id="SFLDS00036">
    <property type="entry name" value="Aromatic_Prenyltransferase"/>
    <property type="match status" value="1"/>
</dbReference>
<gene>
    <name evidence="4" type="ORF">CORC01_02269</name>
</gene>
<keyword evidence="5" id="KW-1185">Reference proteome</keyword>
<dbReference type="Proteomes" id="UP000176998">
    <property type="component" value="Unassembled WGS sequence"/>
</dbReference>
<accession>A0A1G4BMD7</accession>
<feature type="binding site" evidence="3">
    <location>
        <position position="276"/>
    </location>
    <ligand>
        <name>dimethylallyl diphosphate</name>
        <dbReference type="ChEBI" id="CHEBI:57623"/>
    </ligand>
</feature>
<reference evidence="4 5" key="1">
    <citation type="submission" date="2016-09" db="EMBL/GenBank/DDBJ databases">
        <authorList>
            <person name="Capua I."/>
            <person name="De Benedictis P."/>
            <person name="Joannis T."/>
            <person name="Lombin L.H."/>
            <person name="Cattoli G."/>
        </authorList>
    </citation>
    <scope>NUCLEOTIDE SEQUENCE [LARGE SCALE GENOMIC DNA]</scope>
    <source>
        <strain evidence="4 5">IMI 309357</strain>
    </source>
</reference>
<name>A0A1G4BMD7_9PEZI</name>
<evidence type="ECO:0000313" key="4">
    <source>
        <dbReference type="EMBL" id="OHF02574.1"/>
    </source>
</evidence>
<dbReference type="GO" id="GO:0016765">
    <property type="term" value="F:transferase activity, transferring alkyl or aryl (other than methyl) groups"/>
    <property type="evidence" value="ECO:0007669"/>
    <property type="project" value="InterPro"/>
</dbReference>
<dbReference type="RefSeq" id="XP_022479714.1">
    <property type="nucleotide sequence ID" value="XM_022613920.1"/>
</dbReference>
<feature type="binding site" evidence="3">
    <location>
        <position position="108"/>
    </location>
    <ligand>
        <name>L-tryptophan</name>
        <dbReference type="ChEBI" id="CHEBI:57912"/>
    </ligand>
</feature>
<feature type="binding site" evidence="3">
    <location>
        <position position="430"/>
    </location>
    <ligand>
        <name>dimethylallyl diphosphate</name>
        <dbReference type="ChEBI" id="CHEBI:57623"/>
    </ligand>
</feature>
<dbReference type="Pfam" id="PF11991">
    <property type="entry name" value="Trp_DMAT"/>
    <property type="match status" value="1"/>
</dbReference>
<evidence type="ECO:0000256" key="2">
    <source>
        <dbReference type="ARBA" id="ARBA00022679"/>
    </source>
</evidence>
<dbReference type="InterPro" id="IPR017795">
    <property type="entry name" value="ABBA_NscD-like"/>
</dbReference>
<feature type="binding site" evidence="3">
    <location>
        <position position="280"/>
    </location>
    <ligand>
        <name>dimethylallyl diphosphate</name>
        <dbReference type="ChEBI" id="CHEBI:57623"/>
    </ligand>
</feature>
<dbReference type="InterPro" id="IPR033964">
    <property type="entry name" value="ABBA"/>
</dbReference>
<comment type="caution">
    <text evidence="4">The sequence shown here is derived from an EMBL/GenBank/DDBJ whole genome shotgun (WGS) entry which is preliminary data.</text>
</comment>
<evidence type="ECO:0000313" key="5">
    <source>
        <dbReference type="Proteomes" id="UP000176998"/>
    </source>
</evidence>
<evidence type="ECO:0000256" key="3">
    <source>
        <dbReference type="PIRSR" id="PIRSR000509-1"/>
    </source>
</evidence>
<feature type="binding site" evidence="3">
    <location>
        <position position="278"/>
    </location>
    <ligand>
        <name>dimethylallyl diphosphate</name>
        <dbReference type="ChEBI" id="CHEBI:57623"/>
    </ligand>
</feature>
<comment type="similarity">
    <text evidence="1">Belongs to the tryptophan dimethylallyltransferase family.</text>
</comment>
<dbReference type="AlphaFoldDB" id="A0A1G4BMD7"/>
<proteinExistence type="inferred from homology"/>
<dbReference type="PIRSF" id="PIRSF000509">
    <property type="entry name" value="Trp_DMAT"/>
    <property type="match status" value="1"/>
</dbReference>
<dbReference type="InterPro" id="IPR012148">
    <property type="entry name" value="ABBA_DMATS-like"/>
</dbReference>
<feature type="binding site" evidence="3">
    <location>
        <position position="434"/>
    </location>
    <ligand>
        <name>dimethylallyl diphosphate</name>
        <dbReference type="ChEBI" id="CHEBI:57623"/>
    </ligand>
</feature>
<feature type="binding site" evidence="3">
    <location>
        <position position="208"/>
    </location>
    <ligand>
        <name>dimethylallyl diphosphate</name>
        <dbReference type="ChEBI" id="CHEBI:57623"/>
    </ligand>
</feature>
<dbReference type="SFLD" id="SFLDG01162">
    <property type="entry name" value="I"/>
    <property type="match status" value="1"/>
</dbReference>
<dbReference type="GO" id="GO:0009820">
    <property type="term" value="P:alkaloid metabolic process"/>
    <property type="evidence" value="ECO:0007669"/>
    <property type="project" value="InterPro"/>
</dbReference>
<dbReference type="PANTHER" id="PTHR40627">
    <property type="entry name" value="INDOLE PRENYLTRANSFERASE TDIB-RELATED"/>
    <property type="match status" value="1"/>
</dbReference>
<dbReference type="OrthoDB" id="5392033at2759"/>
<dbReference type="GeneID" id="34555430"/>
<feature type="binding site" evidence="3">
    <location>
        <position position="210"/>
    </location>
    <ligand>
        <name>dimethylallyl diphosphate</name>
        <dbReference type="ChEBI" id="CHEBI:57623"/>
    </ligand>
</feature>
<evidence type="ECO:0000256" key="1">
    <source>
        <dbReference type="ARBA" id="ARBA00010209"/>
    </source>
</evidence>
<dbReference type="EMBL" id="MJBS01000012">
    <property type="protein sequence ID" value="OHF02574.1"/>
    <property type="molecule type" value="Genomic_DNA"/>
</dbReference>
<feature type="binding site" evidence="3">
    <location>
        <position position="122"/>
    </location>
    <ligand>
        <name>dimethylallyl diphosphate</name>
        <dbReference type="ChEBI" id="CHEBI:57623"/>
    </ligand>
</feature>
<keyword evidence="2 4" id="KW-0808">Transferase</keyword>
<dbReference type="NCBIfam" id="TIGR03429">
    <property type="entry name" value="arom_pren_DMATS"/>
    <property type="match status" value="1"/>
</dbReference>
<sequence length="442" mass="49100">MAPSAVYSTVNDGLGAPLRSPQKFNNLSSSFNHGTILIDPPLNPKHRWWWDKCAPLFNSLLNSAESYTPEEKADHLRVFRDVVVPSFGIPTPKAKVRPLLTYDGSTFEPSWNFTKGDDGFIRYSFEPLGDTAGSADDPFAGEIGKSMIPILSQVSSDVDMRWYEQLIEAWFVTPEEAAAARLAMPGFLKRVPQLFLAYDLKGSKRILKSYHFPVLKHFATGAATSDIVFDMIPKLQPCGDKLAKSAAKVQKYLATCKEPCIVEMMAVDCIEPNKARVKVYARTNSNAKSVLADVFTLGGAQTDEATLKGVETAEKIWHLLLDEPQGMAADQKKDARDMQNLHKGMCFAFELKPGAERVDIKVHLPWGQTASSDTQTMKNFAQVLRDLGWDESADKFWRGATETSKLPGSDYSKPGGLAYVSYNYNESGPYMSSYFSPMIQED</sequence>
<protein>
    <submittedName>
        <fullName evidence="4">Aromatic prenyltransferase</fullName>
    </submittedName>
</protein>
<dbReference type="CDD" id="cd13929">
    <property type="entry name" value="PT-DMATS_CymD"/>
    <property type="match status" value="1"/>
</dbReference>
<organism evidence="4 5">
    <name type="scientific">Colletotrichum orchidophilum</name>
    <dbReference type="NCBI Taxonomy" id="1209926"/>
    <lineage>
        <taxon>Eukaryota</taxon>
        <taxon>Fungi</taxon>
        <taxon>Dikarya</taxon>
        <taxon>Ascomycota</taxon>
        <taxon>Pezizomycotina</taxon>
        <taxon>Sordariomycetes</taxon>
        <taxon>Hypocreomycetidae</taxon>
        <taxon>Glomerellales</taxon>
        <taxon>Glomerellaceae</taxon>
        <taxon>Colletotrichum</taxon>
    </lineage>
</organism>